<evidence type="ECO:0000256" key="1">
    <source>
        <dbReference type="ARBA" id="ARBA00022723"/>
    </source>
</evidence>
<accession>A0AAW8ER68</accession>
<evidence type="ECO:0000313" key="6">
    <source>
        <dbReference type="Proteomes" id="UP001244427"/>
    </source>
</evidence>
<evidence type="ECO:0000256" key="2">
    <source>
        <dbReference type="ARBA" id="ARBA00022801"/>
    </source>
</evidence>
<dbReference type="Proteomes" id="UP001244427">
    <property type="component" value="Unassembled WGS sequence"/>
</dbReference>
<dbReference type="PANTHER" id="PTHR43794">
    <property type="entry name" value="AMINOHYDROLASE SSNA-RELATED"/>
    <property type="match status" value="1"/>
</dbReference>
<dbReference type="GO" id="GO:0019239">
    <property type="term" value="F:deaminase activity"/>
    <property type="evidence" value="ECO:0007669"/>
    <property type="project" value="UniProtKB-ARBA"/>
</dbReference>
<dbReference type="InterPro" id="IPR050287">
    <property type="entry name" value="MTA/SAH_deaminase"/>
</dbReference>
<dbReference type="InterPro" id="IPR006680">
    <property type="entry name" value="Amidohydro-rel"/>
</dbReference>
<keyword evidence="6" id="KW-1185">Reference proteome</keyword>
<dbReference type="PANTHER" id="PTHR43794:SF11">
    <property type="entry name" value="AMIDOHYDROLASE-RELATED DOMAIN-CONTAINING PROTEIN"/>
    <property type="match status" value="1"/>
</dbReference>
<dbReference type="SUPFAM" id="SSF51338">
    <property type="entry name" value="Composite domain of metallo-dependent hydrolases"/>
    <property type="match status" value="1"/>
</dbReference>
<name>A0AAW8ER68_9MICO</name>
<dbReference type="CDD" id="cd01298">
    <property type="entry name" value="ATZ_TRZ_like"/>
    <property type="match status" value="1"/>
</dbReference>
<organism evidence="5 6">
    <name type="scientific">Microbacterium natoriense</name>
    <dbReference type="NCBI Taxonomy" id="284570"/>
    <lineage>
        <taxon>Bacteria</taxon>
        <taxon>Bacillati</taxon>
        <taxon>Actinomycetota</taxon>
        <taxon>Actinomycetes</taxon>
        <taxon>Micrococcales</taxon>
        <taxon>Microbacteriaceae</taxon>
        <taxon>Microbacterium</taxon>
    </lineage>
</organism>
<dbReference type="GO" id="GO:0046872">
    <property type="term" value="F:metal ion binding"/>
    <property type="evidence" value="ECO:0007669"/>
    <property type="project" value="UniProtKB-KW"/>
</dbReference>
<keyword evidence="1" id="KW-0479">Metal-binding</keyword>
<evidence type="ECO:0000256" key="3">
    <source>
        <dbReference type="ARBA" id="ARBA00022833"/>
    </source>
</evidence>
<dbReference type="EC" id="3.5.4.32" evidence="5"/>
<dbReference type="GO" id="GO:0102127">
    <property type="term" value="F:8-oxoguanine deaminase activity"/>
    <property type="evidence" value="ECO:0007669"/>
    <property type="project" value="UniProtKB-EC"/>
</dbReference>
<dbReference type="Gene3D" id="2.30.40.10">
    <property type="entry name" value="Urease, subunit C, domain 1"/>
    <property type="match status" value="1"/>
</dbReference>
<keyword evidence="3" id="KW-0862">Zinc</keyword>
<proteinExistence type="predicted"/>
<dbReference type="EMBL" id="JAUSXV010000001">
    <property type="protein sequence ID" value="MDQ0645910.1"/>
    <property type="molecule type" value="Genomic_DNA"/>
</dbReference>
<dbReference type="NCBIfam" id="NF006055">
    <property type="entry name" value="PRK08203.1"/>
    <property type="match status" value="1"/>
</dbReference>
<dbReference type="Pfam" id="PF01979">
    <property type="entry name" value="Amidohydro_1"/>
    <property type="match status" value="1"/>
</dbReference>
<gene>
    <name evidence="5" type="ORF">QFZ53_000106</name>
</gene>
<reference evidence="5 6" key="1">
    <citation type="submission" date="2023-07" db="EMBL/GenBank/DDBJ databases">
        <title>Comparative genomics of wheat-associated soil bacteria to identify genetic determinants of phenazine resistance.</title>
        <authorList>
            <person name="Mouncey N."/>
        </authorList>
    </citation>
    <scope>NUCLEOTIDE SEQUENCE [LARGE SCALE GENOMIC DNA]</scope>
    <source>
        <strain evidence="5 6">W4I9-1</strain>
    </source>
</reference>
<dbReference type="InterPro" id="IPR011059">
    <property type="entry name" value="Metal-dep_hydrolase_composite"/>
</dbReference>
<keyword evidence="2 5" id="KW-0378">Hydrolase</keyword>
<dbReference type="SUPFAM" id="SSF51556">
    <property type="entry name" value="Metallo-dependent hydrolases"/>
    <property type="match status" value="1"/>
</dbReference>
<evidence type="ECO:0000259" key="4">
    <source>
        <dbReference type="Pfam" id="PF01979"/>
    </source>
</evidence>
<sequence>MTGHLDQQTGKLSWPLVGPFPGSTVTDGVAMSQPAARTWIKNPLGIFTGTDADAAGGIVLEGAVVSELVPAGGAPTAPVDSVFDAARHVVIPGLINTHHHFYQTLTRAWRPVVSAELFPWLKGLYGVWAGITPRDLELATTVALAELLLSGCTTAADHHYLFPNGLEEGIDVQVDVVRKLGMRATLTRGSMSLGEDDGGLPPQRTVQDADTILADSERLIGAYHERGDGAFVQIGLAPCSPFSVTTGVMRDTAALADRLDVRLHTHLAETLDEEDFCREMFGLRTVDYLERVGWLSDRTWLAHGIHFDDAEIARLGAAGTAVSHCATSNMRLASGIARALELEEAGAPVGLGVDGSASNDGSNMIQEVRQALYLQRLRYGAAAITPERALGWATSGSARALGRGDIGVLAPGAQADLAMFTLDELRFSGSHDPVAALLLCGADRADRVMVAGRWRVIDGRIDGLDVPRLIAHHSEAARGLLARHS</sequence>
<dbReference type="FunFam" id="3.20.20.140:FF:000014">
    <property type="entry name" value="5-methylthioadenosine/S-adenosylhomocysteine deaminase"/>
    <property type="match status" value="1"/>
</dbReference>
<feature type="domain" description="Amidohydrolase-related" evidence="4">
    <location>
        <begin position="89"/>
        <end position="432"/>
    </location>
</feature>
<dbReference type="InterPro" id="IPR032466">
    <property type="entry name" value="Metal_Hydrolase"/>
</dbReference>
<dbReference type="Gene3D" id="3.20.20.140">
    <property type="entry name" value="Metal-dependent hydrolases"/>
    <property type="match status" value="1"/>
</dbReference>
<comment type="caution">
    <text evidence="5">The sequence shown here is derived from an EMBL/GenBank/DDBJ whole genome shotgun (WGS) entry which is preliminary data.</text>
</comment>
<protein>
    <submittedName>
        <fullName evidence="5">8-oxoguanine deaminase</fullName>
        <ecNumber evidence="5">3.5.4.32</ecNumber>
    </submittedName>
</protein>
<dbReference type="AlphaFoldDB" id="A0AAW8ER68"/>
<evidence type="ECO:0000313" key="5">
    <source>
        <dbReference type="EMBL" id="MDQ0645910.1"/>
    </source>
</evidence>